<reference evidence="1 2" key="2">
    <citation type="submission" date="2013-03" db="EMBL/GenBank/DDBJ databases">
        <title>Diversity in Clostridium botulinum.</title>
        <authorList>
            <person name="Timme R.E."/>
            <person name="Allard M."/>
            <person name="Luo Y."/>
            <person name="Strain E."/>
            <person name="Gonzalez-Escalona N."/>
            <person name="Brown E."/>
        </authorList>
    </citation>
    <scope>NUCLEOTIDE SEQUENCE [LARGE SCALE GENOMIC DNA]</scope>
    <source>
        <strain evidence="1 2">CFSAN001627</strain>
    </source>
</reference>
<feature type="non-terminal residue" evidence="1">
    <location>
        <position position="34"/>
    </location>
</feature>
<dbReference type="AlphaFoldDB" id="M1ZQE4"/>
<accession>M1ZQE4</accession>
<organism evidence="1 2">
    <name type="scientific">Clostridium botulinum CFSAN001627</name>
    <dbReference type="NCBI Taxonomy" id="1232189"/>
    <lineage>
        <taxon>Bacteria</taxon>
        <taxon>Bacillati</taxon>
        <taxon>Bacillota</taxon>
        <taxon>Clostridia</taxon>
        <taxon>Eubacteriales</taxon>
        <taxon>Clostridiaceae</taxon>
        <taxon>Clostridium</taxon>
    </lineage>
</organism>
<sequence>MRETYENIYLEELPLPNNPLKYLNFYIVKGKDKS</sequence>
<comment type="caution">
    <text evidence="1">The sequence shown here is derived from an EMBL/GenBank/DDBJ whole genome shotgun (WGS) entry which is preliminary data.</text>
</comment>
<name>M1ZQE4_CLOBO</name>
<reference evidence="1 2" key="1">
    <citation type="submission" date="2012-10" db="EMBL/GenBank/DDBJ databases">
        <authorList>
            <person name="Strain E.A."/>
            <person name="Brown E."/>
            <person name="Allard M.W."/>
            <person name="Gonzalez-Escalona N."/>
            <person name="Timme R."/>
        </authorList>
    </citation>
    <scope>NUCLEOTIDE SEQUENCE [LARGE SCALE GENOMIC DNA]</scope>
    <source>
        <strain evidence="1 2">CFSAN001627</strain>
    </source>
</reference>
<dbReference type="EMBL" id="AMXI01000847">
    <property type="protein sequence ID" value="EKN41281.1"/>
    <property type="molecule type" value="Genomic_DNA"/>
</dbReference>
<proteinExistence type="predicted"/>
<gene>
    <name evidence="1" type="ORF">CFSAN001627_14248</name>
</gene>
<evidence type="ECO:0000313" key="2">
    <source>
        <dbReference type="Proteomes" id="UP000011944"/>
    </source>
</evidence>
<evidence type="ECO:0000313" key="1">
    <source>
        <dbReference type="EMBL" id="EKN41281.1"/>
    </source>
</evidence>
<protein>
    <submittedName>
        <fullName evidence="1">Metallo-beta-lactamase</fullName>
    </submittedName>
</protein>
<dbReference type="Proteomes" id="UP000011944">
    <property type="component" value="Unassembled WGS sequence"/>
</dbReference>